<proteinExistence type="predicted"/>
<dbReference type="PANTHER" id="PTHR24209">
    <property type="entry name" value="PROTEIN DA1-RELATED 2"/>
    <property type="match status" value="1"/>
</dbReference>
<dbReference type="AlphaFoldDB" id="A0A4Y1RYJ9"/>
<protein>
    <submittedName>
        <fullName evidence="1">LIM domain-containing protein</fullName>
    </submittedName>
</protein>
<name>A0A4Y1RYJ9_PRUDU</name>
<dbReference type="EMBL" id="AP019304">
    <property type="protein sequence ID" value="BBH09441.1"/>
    <property type="molecule type" value="Genomic_DNA"/>
</dbReference>
<dbReference type="GO" id="GO:0043130">
    <property type="term" value="F:ubiquitin binding"/>
    <property type="evidence" value="ECO:0007669"/>
    <property type="project" value="TreeGrafter"/>
</dbReference>
<organism evidence="1">
    <name type="scientific">Prunus dulcis</name>
    <name type="common">Almond</name>
    <name type="synonym">Amygdalus dulcis</name>
    <dbReference type="NCBI Taxonomy" id="3755"/>
    <lineage>
        <taxon>Eukaryota</taxon>
        <taxon>Viridiplantae</taxon>
        <taxon>Streptophyta</taxon>
        <taxon>Embryophyta</taxon>
        <taxon>Tracheophyta</taxon>
        <taxon>Spermatophyta</taxon>
        <taxon>Magnoliopsida</taxon>
        <taxon>eudicotyledons</taxon>
        <taxon>Gunneridae</taxon>
        <taxon>Pentapetalae</taxon>
        <taxon>rosids</taxon>
        <taxon>fabids</taxon>
        <taxon>Rosales</taxon>
        <taxon>Rosaceae</taxon>
        <taxon>Amygdaloideae</taxon>
        <taxon>Amygdaleae</taxon>
        <taxon>Prunus</taxon>
    </lineage>
</organism>
<reference evidence="1" key="1">
    <citation type="journal article" date="2019" name="Science">
        <title>Mutation of a bHLH transcription factor allowed almond domestication.</title>
        <authorList>
            <person name="Sanchez-Perez R."/>
            <person name="Pavan S."/>
            <person name="Mazzeo R."/>
            <person name="Moldovan C."/>
            <person name="Aiese Cigliano R."/>
            <person name="Del Cueto J."/>
            <person name="Ricciardi F."/>
            <person name="Lotti C."/>
            <person name="Ricciardi L."/>
            <person name="Dicenta F."/>
            <person name="Lopez-Marques R.L."/>
            <person name="Lindberg Moller B."/>
        </authorList>
    </citation>
    <scope>NUCLEOTIDE SEQUENCE</scope>
</reference>
<accession>A0A4Y1RYJ9</accession>
<feature type="non-terminal residue" evidence="1">
    <location>
        <position position="1"/>
    </location>
</feature>
<gene>
    <name evidence="1" type="ORF">Prudu_021942</name>
</gene>
<sequence>DTMSQHEIDDIERAMRLSLLDLCGKGKNKNENEPSYDEDRDLAEAIKASLRSPGASSSSRQKQRVCDVCDAIIKITHPPDQIPVCSEIWNQKVCPSHLQDGTPECCSCRKLKPLEAPQVLLEPSGRPSQTVIEPLQVVEILKTKYVTYINLGDGRLICDECYSTAIFTTQQCEPLVDICLEFFNNGLQIQIGKHDFHVSMVDEFEMARLSGRGGAGLQTLIDHPPHPDSLVFGKTMSYGPPLISVRNVITTFYF</sequence>
<evidence type="ECO:0000313" key="1">
    <source>
        <dbReference type="EMBL" id="BBH09441.1"/>
    </source>
</evidence>
<dbReference type="PANTHER" id="PTHR24209:SF31">
    <property type="entry name" value="PROTEIN DA1-LIKE ISOFORM X1"/>
    <property type="match status" value="1"/>
</dbReference>
<dbReference type="InterPro" id="IPR045218">
    <property type="entry name" value="DA1-like"/>
</dbReference>